<comment type="caution">
    <text evidence="1">The sequence shown here is derived from an EMBL/GenBank/DDBJ whole genome shotgun (WGS) entry which is preliminary data.</text>
</comment>
<reference evidence="1 2" key="1">
    <citation type="submission" date="2012-07" db="EMBL/GenBank/DDBJ databases">
        <title>Draft genome sequence of Desulfovibrio magneticus str. Maddingley MBC34 obtained from a metagenomic sequence of a methanogenic enrichment isolated from coal-seam formation water in Victoria, Australia.</title>
        <authorList>
            <person name="Greenfield P."/>
            <person name="Hendry P."/>
            <person name="Li D."/>
            <person name="Rosewarne C.P."/>
            <person name="Tran-Dinh N."/>
            <person name="Elbourne L.D.H."/>
            <person name="Paulsen I.T."/>
            <person name="Midgley D.J."/>
        </authorList>
    </citation>
    <scope>NUCLEOTIDE SEQUENCE [LARGE SCALE GENOMIC DNA]</scope>
    <source>
        <strain evidence="2">Maddingley MBC34</strain>
    </source>
</reference>
<dbReference type="AlphaFoldDB" id="K6H4D1"/>
<proteinExistence type="predicted"/>
<evidence type="ECO:0000313" key="1">
    <source>
        <dbReference type="EMBL" id="EKO37358.1"/>
    </source>
</evidence>
<gene>
    <name evidence="1" type="ORF">B193_3972</name>
</gene>
<evidence type="ECO:0000313" key="2">
    <source>
        <dbReference type="Proteomes" id="UP000006272"/>
    </source>
</evidence>
<dbReference type="Proteomes" id="UP000006272">
    <property type="component" value="Unassembled WGS sequence"/>
</dbReference>
<organism evidence="1 2">
    <name type="scientific">Solidesulfovibrio magneticus str. Maddingley MBC34</name>
    <dbReference type="NCBI Taxonomy" id="1206767"/>
    <lineage>
        <taxon>Bacteria</taxon>
        <taxon>Pseudomonadati</taxon>
        <taxon>Thermodesulfobacteriota</taxon>
        <taxon>Desulfovibrionia</taxon>
        <taxon>Desulfovibrionales</taxon>
        <taxon>Desulfovibrionaceae</taxon>
        <taxon>Solidesulfovibrio</taxon>
    </lineage>
</organism>
<feature type="non-terminal residue" evidence="1">
    <location>
        <position position="1"/>
    </location>
</feature>
<protein>
    <submittedName>
        <fullName evidence="1">Uncharacterized protein</fullName>
    </submittedName>
</protein>
<dbReference type="EMBL" id="ALAO01000460">
    <property type="protein sequence ID" value="EKO37358.1"/>
    <property type="molecule type" value="Genomic_DNA"/>
</dbReference>
<name>K6H4D1_9BACT</name>
<sequence>PSPAGGMIPPDPSIIFMRGIQLIIPR</sequence>
<accession>K6H4D1</accession>